<dbReference type="PANTHER" id="PTHR10138">
    <property type="entry name" value="TRYPTOPHAN 2,3-DIOXYGENASE"/>
    <property type="match status" value="1"/>
</dbReference>
<protein>
    <recommendedName>
        <fullName evidence="3">Tryptophan 2,3-dioxygenase</fullName>
    </recommendedName>
</protein>
<dbReference type="InterPro" id="IPR004981">
    <property type="entry name" value="Trp_2_3_dOase"/>
</dbReference>
<proteinExistence type="predicted"/>
<dbReference type="SUPFAM" id="SSF140959">
    <property type="entry name" value="Indolic compounds 2,3-dioxygenase-like"/>
    <property type="match status" value="1"/>
</dbReference>
<keyword evidence="2" id="KW-1185">Reference proteome</keyword>
<dbReference type="PANTHER" id="PTHR10138:SF0">
    <property type="entry name" value="TRYPTOPHAN 2,3-DIOXYGENASE"/>
    <property type="match status" value="1"/>
</dbReference>
<accession>A0ABQ2EZK6</accession>
<reference evidence="2" key="1">
    <citation type="journal article" date="2019" name="Int. J. Syst. Evol. Microbiol.">
        <title>The Global Catalogue of Microorganisms (GCM) 10K type strain sequencing project: providing services to taxonomists for standard genome sequencing and annotation.</title>
        <authorList>
            <consortium name="The Broad Institute Genomics Platform"/>
            <consortium name="The Broad Institute Genome Sequencing Center for Infectious Disease"/>
            <person name="Wu L."/>
            <person name="Ma J."/>
        </authorList>
    </citation>
    <scope>NUCLEOTIDE SEQUENCE [LARGE SCALE GENOMIC DNA]</scope>
    <source>
        <strain evidence="2">CGMCC 4.7275</strain>
    </source>
</reference>
<sequence length="403" mass="44359">MPETASDAKTGGADLDAGFSCLRTTEHVQRVGKHFLDAGVVSDLVAARAKWAGTDKLADAYLDCLLDKYDGTYSYTTYLALPVLMPVLSGPRPRLRAGDLTAYLMADLLRFELRALHGLHDLMPDGRPSPAMVRKRVTLGVRFLLSRSSAGPGGTDQADLMALARAPQNLENARQLLAALPRSHDPDTAMRISASVLPVDVLHDEYLFIRVLQSYETVFTALVGLLQTAVRGLMTGRAETAREALTEAADCILLAGRLFSVLATMSAEAFRRFRTFTEGASAIQSEHYKRFELLCGVPRPERLGSAAFDNVPSLQTEARENPDTVTHAYHRARADKLFTTAEWEDLDNAVDGLEKAHQQWKTTHFRLASRMLGGSPGTGYTEGVPYLEHVLDNRLFWAVRGDR</sequence>
<evidence type="ECO:0000313" key="1">
    <source>
        <dbReference type="EMBL" id="GGK29919.1"/>
    </source>
</evidence>
<organism evidence="1 2">
    <name type="scientific">Streptomyces camponoticapitis</name>
    <dbReference type="NCBI Taxonomy" id="1616125"/>
    <lineage>
        <taxon>Bacteria</taxon>
        <taxon>Bacillati</taxon>
        <taxon>Actinomycetota</taxon>
        <taxon>Actinomycetes</taxon>
        <taxon>Kitasatosporales</taxon>
        <taxon>Streptomycetaceae</taxon>
        <taxon>Streptomyces</taxon>
    </lineage>
</organism>
<dbReference type="EMBL" id="BMMV01000040">
    <property type="protein sequence ID" value="GGK29919.1"/>
    <property type="molecule type" value="Genomic_DNA"/>
</dbReference>
<evidence type="ECO:0000313" key="2">
    <source>
        <dbReference type="Proteomes" id="UP000660265"/>
    </source>
</evidence>
<dbReference type="Pfam" id="PF03301">
    <property type="entry name" value="Trp_dioxygenase"/>
    <property type="match status" value="1"/>
</dbReference>
<dbReference type="RefSeq" id="WP_189111813.1">
    <property type="nucleotide sequence ID" value="NZ_BMMV01000040.1"/>
</dbReference>
<dbReference type="InterPro" id="IPR037217">
    <property type="entry name" value="Trp/Indoleamine_2_3_dOase-like"/>
</dbReference>
<evidence type="ECO:0008006" key="3">
    <source>
        <dbReference type="Google" id="ProtNLM"/>
    </source>
</evidence>
<name>A0ABQ2EZK6_9ACTN</name>
<comment type="caution">
    <text evidence="1">The sequence shown here is derived from an EMBL/GenBank/DDBJ whole genome shotgun (WGS) entry which is preliminary data.</text>
</comment>
<dbReference type="Proteomes" id="UP000660265">
    <property type="component" value="Unassembled WGS sequence"/>
</dbReference>
<dbReference type="Gene3D" id="1.20.58.480">
    <property type="match status" value="1"/>
</dbReference>
<gene>
    <name evidence="1" type="ORF">GCM10011583_72230</name>
</gene>